<dbReference type="SUPFAM" id="SSF56399">
    <property type="entry name" value="ADP-ribosylation"/>
    <property type="match status" value="1"/>
</dbReference>
<organism evidence="1 2">
    <name type="scientific">Pseudomonas plecoglossicida</name>
    <dbReference type="NCBI Taxonomy" id="70775"/>
    <lineage>
        <taxon>Bacteria</taxon>
        <taxon>Pseudomonadati</taxon>
        <taxon>Pseudomonadota</taxon>
        <taxon>Gammaproteobacteria</taxon>
        <taxon>Pseudomonadales</taxon>
        <taxon>Pseudomonadaceae</taxon>
        <taxon>Pseudomonas</taxon>
    </lineage>
</organism>
<reference evidence="1 2" key="1">
    <citation type="submission" date="2017-12" db="EMBL/GenBank/DDBJ databases">
        <title>Detection of the carbapenemase gene blaVIM-5 in members of the Pseudomonas putida group isolated from polluted Nigerian wetlands.</title>
        <authorList>
            <person name="Adelowo O."/>
            <person name="Vollmers J."/>
            <person name="Maeusezahl I."/>
            <person name="Kaster A.-K."/>
            <person name="Mueller J.A."/>
        </authorList>
    </citation>
    <scope>NUCLEOTIDE SEQUENCE [LARGE SCALE GENOMIC DNA]</scope>
    <source>
        <strain evidence="1 2">MR69</strain>
    </source>
</reference>
<dbReference type="InterPro" id="IPR022385">
    <property type="entry name" value="Rhs_assc_core"/>
</dbReference>
<dbReference type="RefSeq" id="WP_082810505.1">
    <property type="nucleotide sequence ID" value="NZ_PJCJ01000007.1"/>
</dbReference>
<keyword evidence="2" id="KW-1185">Reference proteome</keyword>
<gene>
    <name evidence="1" type="ORF">CXG47_14210</name>
</gene>
<dbReference type="EMBL" id="PJCJ01000007">
    <property type="protein sequence ID" value="PLV13953.1"/>
    <property type="molecule type" value="Genomic_DNA"/>
</dbReference>
<evidence type="ECO:0000313" key="2">
    <source>
        <dbReference type="Proteomes" id="UP000234744"/>
    </source>
</evidence>
<dbReference type="NCBIfam" id="TIGR03696">
    <property type="entry name" value="Rhs_assc_core"/>
    <property type="match status" value="1"/>
</dbReference>
<protein>
    <submittedName>
        <fullName evidence="1">RHS repeat-associated core domain-containing protein</fullName>
    </submittedName>
</protein>
<sequence>MATFLLNTDQQHSVLGRSPFDPQAYSPYGFMQAGLEPVLGFCGLPRSSLTGQYLCGNGHRSYSPVLMRFLSADRCSPFDEGGLNTYAYCSGDPINRIDLDGQSWRTFFGAGSSAVTAIGAIVRTARNEALRLQHRHRTSRGLPSTYAEPSLSSRIGNTAFAATGAAGVVANVLSSAESGWAEGSLIPLSTKFGLANTGGNIAGGVTSNFNAARETWALMGQPGIPSSSVVFGTFVEVIGLRMAGEAVRFVGRKSWELADRIAHTAQGAYQAWRQWGRGTTRSETEMRDVRRP</sequence>
<accession>A0ABX4U0H7</accession>
<dbReference type="Proteomes" id="UP000234744">
    <property type="component" value="Unassembled WGS sequence"/>
</dbReference>
<comment type="caution">
    <text evidence="1">The sequence shown here is derived from an EMBL/GenBank/DDBJ whole genome shotgun (WGS) entry which is preliminary data.</text>
</comment>
<name>A0ABX4U0H7_PSEDL</name>
<evidence type="ECO:0000313" key="1">
    <source>
        <dbReference type="EMBL" id="PLV13953.1"/>
    </source>
</evidence>
<dbReference type="Gene3D" id="2.180.10.10">
    <property type="entry name" value="RHS repeat-associated core"/>
    <property type="match status" value="1"/>
</dbReference>
<proteinExistence type="predicted"/>